<dbReference type="InParanoid" id="A0A2K1KDX0"/>
<dbReference type="EMBL" id="ABEU02000006">
    <property type="protein sequence ID" value="PNR51976.1"/>
    <property type="molecule type" value="Genomic_DNA"/>
</dbReference>
<name>A0A2K1KDX0_PHYPA</name>
<protein>
    <submittedName>
        <fullName evidence="1 2">Uncharacterized protein</fullName>
    </submittedName>
</protein>
<sequence>MTCSFFPNIPRRIWHLASALTKLGALTSDQDIFDNAAEEAKASALAAGHRQEKRLLLRQ</sequence>
<keyword evidence="3" id="KW-1185">Reference proteome</keyword>
<dbReference type="EnsemblPlants" id="Pp3c6_1030V3.1">
    <property type="protein sequence ID" value="Pp3c6_1030V3.1"/>
    <property type="gene ID" value="Pp3c6_1030"/>
</dbReference>
<reference evidence="2" key="3">
    <citation type="submission" date="2020-12" db="UniProtKB">
        <authorList>
            <consortium name="EnsemblPlants"/>
        </authorList>
    </citation>
    <scope>IDENTIFICATION</scope>
</reference>
<evidence type="ECO:0000313" key="3">
    <source>
        <dbReference type="Proteomes" id="UP000006727"/>
    </source>
</evidence>
<dbReference type="Proteomes" id="UP000006727">
    <property type="component" value="Chromosome 6"/>
</dbReference>
<gene>
    <name evidence="1" type="ORF">PHYPA_008350</name>
</gene>
<accession>A0A2K1KDX0</accession>
<reference evidence="1 3" key="1">
    <citation type="journal article" date="2008" name="Science">
        <title>The Physcomitrella genome reveals evolutionary insights into the conquest of land by plants.</title>
        <authorList>
            <person name="Rensing S."/>
            <person name="Lang D."/>
            <person name="Zimmer A."/>
            <person name="Terry A."/>
            <person name="Salamov A."/>
            <person name="Shapiro H."/>
            <person name="Nishiyama T."/>
            <person name="Perroud P.-F."/>
            <person name="Lindquist E."/>
            <person name="Kamisugi Y."/>
            <person name="Tanahashi T."/>
            <person name="Sakakibara K."/>
            <person name="Fujita T."/>
            <person name="Oishi K."/>
            <person name="Shin-I T."/>
            <person name="Kuroki Y."/>
            <person name="Toyoda A."/>
            <person name="Suzuki Y."/>
            <person name="Hashimoto A."/>
            <person name="Yamaguchi K."/>
            <person name="Sugano A."/>
            <person name="Kohara Y."/>
            <person name="Fujiyama A."/>
            <person name="Anterola A."/>
            <person name="Aoki S."/>
            <person name="Ashton N."/>
            <person name="Barbazuk W.B."/>
            <person name="Barker E."/>
            <person name="Bennetzen J."/>
            <person name="Bezanilla M."/>
            <person name="Blankenship R."/>
            <person name="Cho S.H."/>
            <person name="Dutcher S."/>
            <person name="Estelle M."/>
            <person name="Fawcett J.A."/>
            <person name="Gundlach H."/>
            <person name="Hanada K."/>
            <person name="Heyl A."/>
            <person name="Hicks K.A."/>
            <person name="Hugh J."/>
            <person name="Lohr M."/>
            <person name="Mayer K."/>
            <person name="Melkozernov A."/>
            <person name="Murata T."/>
            <person name="Nelson D."/>
            <person name="Pils B."/>
            <person name="Prigge M."/>
            <person name="Reiss B."/>
            <person name="Renner T."/>
            <person name="Rombauts S."/>
            <person name="Rushton P."/>
            <person name="Sanderfoot A."/>
            <person name="Schween G."/>
            <person name="Shiu S.-H."/>
            <person name="Stueber K."/>
            <person name="Theodoulou F.L."/>
            <person name="Tu H."/>
            <person name="Van de Peer Y."/>
            <person name="Verrier P.J."/>
            <person name="Waters E."/>
            <person name="Wood A."/>
            <person name="Yang L."/>
            <person name="Cove D."/>
            <person name="Cuming A."/>
            <person name="Hasebe M."/>
            <person name="Lucas S."/>
            <person name="Mishler D.B."/>
            <person name="Reski R."/>
            <person name="Grigoriev I."/>
            <person name="Quatrano R.S."/>
            <person name="Boore J.L."/>
        </authorList>
    </citation>
    <scope>NUCLEOTIDE SEQUENCE [LARGE SCALE GENOMIC DNA]</scope>
    <source>
        <strain evidence="2 3">cv. Gransden 2004</strain>
    </source>
</reference>
<dbReference type="Gramene" id="Pp3c6_1030V3.1">
    <property type="protein sequence ID" value="Pp3c6_1030V3.1"/>
    <property type="gene ID" value="Pp3c6_1030"/>
</dbReference>
<evidence type="ECO:0000313" key="2">
    <source>
        <dbReference type="EnsemblPlants" id="Pp3c6_1030V3.1"/>
    </source>
</evidence>
<evidence type="ECO:0000313" key="1">
    <source>
        <dbReference type="EMBL" id="PNR51976.1"/>
    </source>
</evidence>
<dbReference type="AlphaFoldDB" id="A0A2K1KDX0"/>
<reference evidence="1 3" key="2">
    <citation type="journal article" date="2018" name="Plant J.">
        <title>The Physcomitrella patens chromosome-scale assembly reveals moss genome structure and evolution.</title>
        <authorList>
            <person name="Lang D."/>
            <person name="Ullrich K.K."/>
            <person name="Murat F."/>
            <person name="Fuchs J."/>
            <person name="Jenkins J."/>
            <person name="Haas F.B."/>
            <person name="Piednoel M."/>
            <person name="Gundlach H."/>
            <person name="Van Bel M."/>
            <person name="Meyberg R."/>
            <person name="Vives C."/>
            <person name="Morata J."/>
            <person name="Symeonidi A."/>
            <person name="Hiss M."/>
            <person name="Muchero W."/>
            <person name="Kamisugi Y."/>
            <person name="Saleh O."/>
            <person name="Blanc G."/>
            <person name="Decker E.L."/>
            <person name="van Gessel N."/>
            <person name="Grimwood J."/>
            <person name="Hayes R.D."/>
            <person name="Graham S.W."/>
            <person name="Gunter L.E."/>
            <person name="McDaniel S.F."/>
            <person name="Hoernstein S.N.W."/>
            <person name="Larsson A."/>
            <person name="Li F.W."/>
            <person name="Perroud P.F."/>
            <person name="Phillips J."/>
            <person name="Ranjan P."/>
            <person name="Rokshar D.S."/>
            <person name="Rothfels C.J."/>
            <person name="Schneider L."/>
            <person name="Shu S."/>
            <person name="Stevenson D.W."/>
            <person name="Thummler F."/>
            <person name="Tillich M."/>
            <person name="Villarreal Aguilar J.C."/>
            <person name="Widiez T."/>
            <person name="Wong G.K."/>
            <person name="Wymore A."/>
            <person name="Zhang Y."/>
            <person name="Zimmer A.D."/>
            <person name="Quatrano R.S."/>
            <person name="Mayer K.F.X."/>
            <person name="Goodstein D."/>
            <person name="Casacuberta J.M."/>
            <person name="Vandepoele K."/>
            <person name="Reski R."/>
            <person name="Cuming A.C."/>
            <person name="Tuskan G.A."/>
            <person name="Maumus F."/>
            <person name="Salse J."/>
            <person name="Schmutz J."/>
            <person name="Rensing S.A."/>
        </authorList>
    </citation>
    <scope>NUCLEOTIDE SEQUENCE [LARGE SCALE GENOMIC DNA]</scope>
    <source>
        <strain evidence="2 3">cv. Gransden 2004</strain>
    </source>
</reference>
<proteinExistence type="predicted"/>
<dbReference type="PaxDb" id="3218-PP1S77_9V6.1"/>
<organism evidence="1">
    <name type="scientific">Physcomitrium patens</name>
    <name type="common">Spreading-leaved earth moss</name>
    <name type="synonym">Physcomitrella patens</name>
    <dbReference type="NCBI Taxonomy" id="3218"/>
    <lineage>
        <taxon>Eukaryota</taxon>
        <taxon>Viridiplantae</taxon>
        <taxon>Streptophyta</taxon>
        <taxon>Embryophyta</taxon>
        <taxon>Bryophyta</taxon>
        <taxon>Bryophytina</taxon>
        <taxon>Bryopsida</taxon>
        <taxon>Funariidae</taxon>
        <taxon>Funariales</taxon>
        <taxon>Funariaceae</taxon>
        <taxon>Physcomitrium</taxon>
    </lineage>
</organism>